<accession>A0A246JZA4</accession>
<dbReference type="PANTHER" id="PTHR11328">
    <property type="entry name" value="MAJOR FACILITATOR SUPERFAMILY DOMAIN-CONTAINING PROTEIN"/>
    <property type="match status" value="1"/>
</dbReference>
<dbReference type="InterPro" id="IPR036259">
    <property type="entry name" value="MFS_trans_sf"/>
</dbReference>
<organism evidence="3 4">
    <name type="scientific">Sphingopyxis witflariensis</name>
    <dbReference type="NCBI Taxonomy" id="173675"/>
    <lineage>
        <taxon>Bacteria</taxon>
        <taxon>Pseudomonadati</taxon>
        <taxon>Pseudomonadota</taxon>
        <taxon>Alphaproteobacteria</taxon>
        <taxon>Sphingomonadales</taxon>
        <taxon>Sphingomonadaceae</taxon>
        <taxon>Sphingopyxis</taxon>
    </lineage>
</organism>
<feature type="transmembrane region" description="Helical" evidence="2">
    <location>
        <begin position="373"/>
        <end position="393"/>
    </location>
</feature>
<feature type="transmembrane region" description="Helical" evidence="2">
    <location>
        <begin position="444"/>
        <end position="475"/>
    </location>
</feature>
<feature type="transmembrane region" description="Helical" evidence="2">
    <location>
        <begin position="399"/>
        <end position="423"/>
    </location>
</feature>
<dbReference type="SUPFAM" id="SSF103473">
    <property type="entry name" value="MFS general substrate transporter"/>
    <property type="match status" value="1"/>
</dbReference>
<reference evidence="3 4" key="1">
    <citation type="journal article" date="2002" name="Int. J. Syst. Evol. Microbiol.">
        <title>Sphingopyxis witflariensis sp. nov., isolated from activated sludge.</title>
        <authorList>
            <person name="Kampfer P."/>
            <person name="Witzenberger R."/>
            <person name="Denner E.B."/>
            <person name="Busse H.J."/>
            <person name="Neef A."/>
        </authorList>
    </citation>
    <scope>NUCLEOTIDE SEQUENCE [LARGE SCALE GENOMIC DNA]</scope>
    <source>
        <strain evidence="3 4">DSM 14551</strain>
    </source>
</reference>
<comment type="similarity">
    <text evidence="1">Belongs to the sodium:galactoside symporter (TC 2.A.2) family.</text>
</comment>
<protein>
    <recommendedName>
        <fullName evidence="5">Sugar transporter</fullName>
    </recommendedName>
</protein>
<dbReference type="Gene3D" id="1.20.1250.20">
    <property type="entry name" value="MFS general substrate transporter like domains"/>
    <property type="match status" value="1"/>
</dbReference>
<dbReference type="EMBL" id="NISJ01000003">
    <property type="protein sequence ID" value="OWQ98524.1"/>
    <property type="molecule type" value="Genomic_DNA"/>
</dbReference>
<comment type="caution">
    <text evidence="3">The sequence shown here is derived from an EMBL/GenBank/DDBJ whole genome shotgun (WGS) entry which is preliminary data.</text>
</comment>
<evidence type="ECO:0000313" key="4">
    <source>
        <dbReference type="Proteomes" id="UP000197097"/>
    </source>
</evidence>
<keyword evidence="2" id="KW-1133">Transmembrane helix</keyword>
<dbReference type="AlphaFoldDB" id="A0A246JZA4"/>
<keyword evidence="2" id="KW-0812">Transmembrane</keyword>
<feature type="transmembrane region" description="Helical" evidence="2">
    <location>
        <begin position="215"/>
        <end position="237"/>
    </location>
</feature>
<evidence type="ECO:0000313" key="3">
    <source>
        <dbReference type="EMBL" id="OWQ98524.1"/>
    </source>
</evidence>
<feature type="transmembrane region" description="Helical" evidence="2">
    <location>
        <begin position="487"/>
        <end position="510"/>
    </location>
</feature>
<dbReference type="GO" id="GO:0015293">
    <property type="term" value="F:symporter activity"/>
    <property type="evidence" value="ECO:0007669"/>
    <property type="project" value="InterPro"/>
</dbReference>
<evidence type="ECO:0000256" key="2">
    <source>
        <dbReference type="SAM" id="Phobius"/>
    </source>
</evidence>
<evidence type="ECO:0000256" key="1">
    <source>
        <dbReference type="ARBA" id="ARBA00009617"/>
    </source>
</evidence>
<proteinExistence type="inferred from homology"/>
<feature type="transmembrane region" description="Helical" evidence="2">
    <location>
        <begin position="337"/>
        <end position="361"/>
    </location>
</feature>
<dbReference type="GO" id="GO:0005886">
    <property type="term" value="C:plasma membrane"/>
    <property type="evidence" value="ECO:0007669"/>
    <property type="project" value="TreeGrafter"/>
</dbReference>
<dbReference type="Pfam" id="PF13347">
    <property type="entry name" value="MFS_2"/>
    <property type="match status" value="1"/>
</dbReference>
<dbReference type="Proteomes" id="UP000197097">
    <property type="component" value="Unassembled WGS sequence"/>
</dbReference>
<evidence type="ECO:0008006" key="5">
    <source>
        <dbReference type="Google" id="ProtNLM"/>
    </source>
</evidence>
<keyword evidence="2" id="KW-0472">Membrane</keyword>
<dbReference type="PANTHER" id="PTHR11328:SF24">
    <property type="entry name" value="MAJOR FACILITATOR SUPERFAMILY (MFS) PROFILE DOMAIN-CONTAINING PROTEIN"/>
    <property type="match status" value="1"/>
</dbReference>
<feature type="transmembrane region" description="Helical" evidence="2">
    <location>
        <begin position="249"/>
        <end position="272"/>
    </location>
</feature>
<feature type="transmembrane region" description="Helical" evidence="2">
    <location>
        <begin position="303"/>
        <end position="325"/>
    </location>
</feature>
<keyword evidence="4" id="KW-1185">Reference proteome</keyword>
<dbReference type="InterPro" id="IPR039672">
    <property type="entry name" value="MFS_2"/>
</dbReference>
<gene>
    <name evidence="3" type="ORF">CDQ91_08640</name>
</gene>
<feature type="transmembrane region" description="Helical" evidence="2">
    <location>
        <begin position="97"/>
        <end position="126"/>
    </location>
</feature>
<sequence>MCNAGKGGGGQAACHRSSPHKLRIRDGIRNRLRAVYAIDCAVVNSLLPGGNECRWRARMTGPTDLPKGAKVGTSTKLYYGSGQAVDAIVQAVVNTFLLFYLTAVCGMSGAAAGSIFLISLGVDGLLDPFIGRLSDNWRSRWGRRLPFMTIALPPMMIASALLFTLPANLAGGALFAYVLALNIVLRVGLSVFALPHSALTAELSDDYGERSIISTYRALFIVLGTAAALLPAFGFLFAEDGALQTRPPYQWLGLMTACLIGGFGSVCVGGIFKTVRRLPMPPGEATGTGFLSDMAQLFRNPSFVPMFGGAVLVLVGQGATTALNLHAYRYFWELPTAYMQLPLLVLPLGMLLGTLAAGLLLRRIEKRDGVVGAITLLGVYQIVITLLAVTGVIPAGSMIAVVLVAISGLLFGGCGALCFVCFYSMIADAVDEHDHLFGVRREALYAAALMVGAKAATGLGAFLSGLGLQLIGFVAPAKASGIVPPDIATSVGLLWGLGGALVVLAAIPFLRRYRIDRSHHAAVLESLAARNADHNTAPNLTPDLAQA</sequence>
<name>A0A246JZA4_9SPHN</name>
<dbReference type="GO" id="GO:0008643">
    <property type="term" value="P:carbohydrate transport"/>
    <property type="evidence" value="ECO:0007669"/>
    <property type="project" value="InterPro"/>
</dbReference>